<accession>A0A9W4U6B5</accession>
<feature type="signal peptide" evidence="2">
    <location>
        <begin position="1"/>
        <end position="18"/>
    </location>
</feature>
<evidence type="ECO:0008006" key="5">
    <source>
        <dbReference type="Google" id="ProtNLM"/>
    </source>
</evidence>
<comment type="caution">
    <text evidence="3">The sequence shown here is derived from an EMBL/GenBank/DDBJ whole genome shotgun (WGS) entry which is preliminary data.</text>
</comment>
<dbReference type="Proteomes" id="UP001152607">
    <property type="component" value="Unassembled WGS sequence"/>
</dbReference>
<keyword evidence="2" id="KW-0732">Signal</keyword>
<protein>
    <recommendedName>
        <fullName evidence="5">Secreted protein</fullName>
    </recommendedName>
</protein>
<dbReference type="EMBL" id="CAOQHR010000002">
    <property type="protein sequence ID" value="CAI6308623.1"/>
    <property type="molecule type" value="Genomic_DNA"/>
</dbReference>
<evidence type="ECO:0000256" key="1">
    <source>
        <dbReference type="SAM" id="MobiDB-lite"/>
    </source>
</evidence>
<proteinExistence type="predicted"/>
<keyword evidence="4" id="KW-1185">Reference proteome</keyword>
<name>A0A9W4U6B5_9PLEO</name>
<dbReference type="AlphaFoldDB" id="A0A9W4U6B5"/>
<reference evidence="3" key="1">
    <citation type="submission" date="2023-01" db="EMBL/GenBank/DDBJ databases">
        <authorList>
            <person name="Van Ghelder C."/>
            <person name="Rancurel C."/>
        </authorList>
    </citation>
    <scope>NUCLEOTIDE SEQUENCE</scope>
    <source>
        <strain evidence="3">CNCM I-4278</strain>
    </source>
</reference>
<sequence>MIFFSLLLLLLLLACLLASPVSCCSHSLPAHPPFSPALPVSRQASECQGSAQKGESLIKGSAAALANHCAHVLITPPCIHGVHTHVHVTAIKTKPLPSTRQQNNDTREARKRGENKTKQKNPSTLVVVGCVENAQNGEEQVDHIQVQRDGRRNLLLNVVVTHDQLRVYQDVARKDESADDAIAHFDPAAVREEHGHHSEQDQHPQRPEQVWDPAREVVFALARKQTQCNEYAKCEQHGLQNDPALREGNHNRDRVGFHGCESREKGQVGRVRFALPECEPEEYECTDNRHP</sequence>
<evidence type="ECO:0000256" key="2">
    <source>
        <dbReference type="SAM" id="SignalP"/>
    </source>
</evidence>
<feature type="chain" id="PRO_5040813499" description="Secreted protein" evidence="2">
    <location>
        <begin position="19"/>
        <end position="291"/>
    </location>
</feature>
<evidence type="ECO:0000313" key="4">
    <source>
        <dbReference type="Proteomes" id="UP001152607"/>
    </source>
</evidence>
<feature type="region of interest" description="Disordered" evidence="1">
    <location>
        <begin position="93"/>
        <end position="123"/>
    </location>
</feature>
<feature type="compositionally biased region" description="Basic and acidic residues" evidence="1">
    <location>
        <begin position="105"/>
        <end position="117"/>
    </location>
</feature>
<gene>
    <name evidence="3" type="ORF">PDIGIT_LOCUS3124</name>
</gene>
<evidence type="ECO:0000313" key="3">
    <source>
        <dbReference type="EMBL" id="CAI6308623.1"/>
    </source>
</evidence>
<organism evidence="3 4">
    <name type="scientific">Periconia digitata</name>
    <dbReference type="NCBI Taxonomy" id="1303443"/>
    <lineage>
        <taxon>Eukaryota</taxon>
        <taxon>Fungi</taxon>
        <taxon>Dikarya</taxon>
        <taxon>Ascomycota</taxon>
        <taxon>Pezizomycotina</taxon>
        <taxon>Dothideomycetes</taxon>
        <taxon>Pleosporomycetidae</taxon>
        <taxon>Pleosporales</taxon>
        <taxon>Massarineae</taxon>
        <taxon>Periconiaceae</taxon>
        <taxon>Periconia</taxon>
    </lineage>
</organism>